<keyword evidence="3" id="KW-1185">Reference proteome</keyword>
<reference evidence="2" key="1">
    <citation type="submission" date="2016-06" db="EMBL/GenBank/DDBJ databases">
        <authorList>
            <person name="Cuomo C."/>
            <person name="Litvintseva A."/>
            <person name="Heitman J."/>
            <person name="Chen Y."/>
            <person name="Sun S."/>
            <person name="Springer D."/>
            <person name="Dromer F."/>
            <person name="Young S."/>
            <person name="Zeng Q."/>
            <person name="Chapman S."/>
            <person name="Gujja S."/>
            <person name="Saif S."/>
            <person name="Birren B."/>
        </authorList>
    </citation>
    <scope>NUCLEOTIDE SEQUENCE</scope>
    <source>
        <strain evidence="2">CBS 7841</strain>
    </source>
</reference>
<reference evidence="2" key="2">
    <citation type="journal article" date="2022" name="Elife">
        <title>Obligate sexual reproduction of a homothallic fungus closely related to the Cryptococcus pathogenic species complex.</title>
        <authorList>
            <person name="Passer A.R."/>
            <person name="Clancey S.A."/>
            <person name="Shea T."/>
            <person name="David-Palma M."/>
            <person name="Averette A.F."/>
            <person name="Boekhout T."/>
            <person name="Porcel B.M."/>
            <person name="Nowrousian M."/>
            <person name="Cuomo C.A."/>
            <person name="Sun S."/>
            <person name="Heitman J."/>
            <person name="Coelho M.A."/>
        </authorList>
    </citation>
    <scope>NUCLEOTIDE SEQUENCE</scope>
    <source>
        <strain evidence="2">CBS 7841</strain>
    </source>
</reference>
<dbReference type="AlphaFoldDB" id="A0AAJ8LXP1"/>
<dbReference type="InterPro" id="IPR013898">
    <property type="entry name" value="Atg43"/>
</dbReference>
<feature type="region of interest" description="Disordered" evidence="1">
    <location>
        <begin position="1"/>
        <end position="53"/>
    </location>
</feature>
<dbReference type="KEGG" id="cdep:91084589"/>
<accession>A0AAJ8LXP1</accession>
<dbReference type="PANTHER" id="PTHR38699:SF1">
    <property type="entry name" value="MITOPHAGY RECEPTOR ATG43"/>
    <property type="match status" value="1"/>
</dbReference>
<evidence type="ECO:0000313" key="2">
    <source>
        <dbReference type="EMBL" id="WVN85228.1"/>
    </source>
</evidence>
<evidence type="ECO:0000313" key="3">
    <source>
        <dbReference type="Proteomes" id="UP000094043"/>
    </source>
</evidence>
<sequence>MTSLDPSHLPFSNQAQAVYHPSNRPTSSAFPDNLPTPSRHNREKTKEEARRRVRGHMIPLPDLRFEQSYLLSIRPFLKPRPQSKSSIASKGEKLEQQKQTAGTALVQSADQDEVFIWGSDVDVDWANIAWVTFRDQFFAPLIQGAVWGWATIFLSATGVALRTSLYPASHKRQGRIVGGPGGSVERAGGGEAVGGPWWKSWVKSLFGGVETNTVI</sequence>
<gene>
    <name evidence="2" type="ORF">L203_100373</name>
</gene>
<protein>
    <submittedName>
        <fullName evidence="2">Uncharacterized protein</fullName>
    </submittedName>
</protein>
<dbReference type="Pfam" id="PF08589">
    <property type="entry name" value="ATG43"/>
    <property type="match status" value="1"/>
</dbReference>
<evidence type="ECO:0000256" key="1">
    <source>
        <dbReference type="SAM" id="MobiDB-lite"/>
    </source>
</evidence>
<feature type="compositionally biased region" description="Polar residues" evidence="1">
    <location>
        <begin position="1"/>
        <end position="16"/>
    </location>
</feature>
<reference evidence="2" key="3">
    <citation type="submission" date="2024-01" db="EMBL/GenBank/DDBJ databases">
        <authorList>
            <person name="Coelho M.A."/>
            <person name="David-Palma M."/>
            <person name="Shea T."/>
            <person name="Sun S."/>
            <person name="Cuomo C.A."/>
            <person name="Heitman J."/>
        </authorList>
    </citation>
    <scope>NUCLEOTIDE SEQUENCE</scope>
    <source>
        <strain evidence="2">CBS 7841</strain>
    </source>
</reference>
<dbReference type="GO" id="GO:0000423">
    <property type="term" value="P:mitophagy"/>
    <property type="evidence" value="ECO:0007669"/>
    <property type="project" value="InterPro"/>
</dbReference>
<dbReference type="PANTHER" id="PTHR38699">
    <property type="entry name" value="CHROMOSOME 1, WHOLE GENOME SHOTGUN SEQUENCE"/>
    <property type="match status" value="1"/>
</dbReference>
<organism evidence="2 3">
    <name type="scientific">Cryptococcus depauperatus CBS 7841</name>
    <dbReference type="NCBI Taxonomy" id="1295531"/>
    <lineage>
        <taxon>Eukaryota</taxon>
        <taxon>Fungi</taxon>
        <taxon>Dikarya</taxon>
        <taxon>Basidiomycota</taxon>
        <taxon>Agaricomycotina</taxon>
        <taxon>Tremellomycetes</taxon>
        <taxon>Tremellales</taxon>
        <taxon>Cryptococcaceae</taxon>
        <taxon>Cryptococcus</taxon>
    </lineage>
</organism>
<dbReference type="GO" id="GO:0140580">
    <property type="term" value="F:mitochondrion autophagosome adaptor activity"/>
    <property type="evidence" value="ECO:0007669"/>
    <property type="project" value="InterPro"/>
</dbReference>
<name>A0AAJ8LXP1_9TREE</name>
<proteinExistence type="predicted"/>
<dbReference type="EMBL" id="CP143784">
    <property type="protein sequence ID" value="WVN85228.1"/>
    <property type="molecule type" value="Genomic_DNA"/>
</dbReference>
<dbReference type="RefSeq" id="XP_066065929.1">
    <property type="nucleotide sequence ID" value="XM_066209832.1"/>
</dbReference>
<feature type="compositionally biased region" description="Polar residues" evidence="1">
    <location>
        <begin position="23"/>
        <end position="38"/>
    </location>
</feature>
<dbReference type="GeneID" id="91084589"/>
<dbReference type="Proteomes" id="UP000094043">
    <property type="component" value="Chromosome 1"/>
</dbReference>